<gene>
    <name evidence="1" type="ORF">PS659_01584</name>
</gene>
<proteinExistence type="predicted"/>
<sequence length="36" mass="3840">MLVTSNNVMGIVSGSMPKAFESKDGEHFKNPVFSGP</sequence>
<evidence type="ECO:0000313" key="2">
    <source>
        <dbReference type="Proteomes" id="UP000326729"/>
    </source>
</evidence>
<dbReference type="AlphaFoldDB" id="A0A5E6REE3"/>
<reference evidence="1 2" key="1">
    <citation type="submission" date="2019-09" db="EMBL/GenBank/DDBJ databases">
        <authorList>
            <person name="Chandra G."/>
            <person name="Truman W A."/>
        </authorList>
    </citation>
    <scope>NUCLEOTIDE SEQUENCE [LARGE SCALE GENOMIC DNA]</scope>
    <source>
        <strain evidence="1">PS659</strain>
    </source>
</reference>
<dbReference type="Proteomes" id="UP000326729">
    <property type="component" value="Unassembled WGS sequence"/>
</dbReference>
<protein>
    <submittedName>
        <fullName evidence="1">Uncharacterized protein</fullName>
    </submittedName>
</protein>
<evidence type="ECO:0000313" key="1">
    <source>
        <dbReference type="EMBL" id="VVM66431.1"/>
    </source>
</evidence>
<accession>A0A5E6REE3</accession>
<organism evidence="1 2">
    <name type="scientific">Pseudomonas fluorescens</name>
    <dbReference type="NCBI Taxonomy" id="294"/>
    <lineage>
        <taxon>Bacteria</taxon>
        <taxon>Pseudomonadati</taxon>
        <taxon>Pseudomonadota</taxon>
        <taxon>Gammaproteobacteria</taxon>
        <taxon>Pseudomonadales</taxon>
        <taxon>Pseudomonadaceae</taxon>
        <taxon>Pseudomonas</taxon>
    </lineage>
</organism>
<dbReference type="EMBL" id="CABVGY010000007">
    <property type="protein sequence ID" value="VVM66431.1"/>
    <property type="molecule type" value="Genomic_DNA"/>
</dbReference>
<name>A0A5E6REE3_PSEFL</name>